<dbReference type="AlphaFoldDB" id="A0A368UTN2"/>
<proteinExistence type="predicted"/>
<protein>
    <submittedName>
        <fullName evidence="2">Uncharacterized protein</fullName>
    </submittedName>
</protein>
<dbReference type="Proteomes" id="UP000252795">
    <property type="component" value="Unassembled WGS sequence"/>
</dbReference>
<organism evidence="2 3">
    <name type="scientific">Marinobacter nauticus</name>
    <name type="common">Marinobacter hydrocarbonoclasticus</name>
    <name type="synonym">Marinobacter aquaeolei</name>
    <dbReference type="NCBI Taxonomy" id="2743"/>
    <lineage>
        <taxon>Bacteria</taxon>
        <taxon>Pseudomonadati</taxon>
        <taxon>Pseudomonadota</taxon>
        <taxon>Gammaproteobacteria</taxon>
        <taxon>Pseudomonadales</taxon>
        <taxon>Marinobacteraceae</taxon>
        <taxon>Marinobacter</taxon>
    </lineage>
</organism>
<accession>A0A368UTN2</accession>
<evidence type="ECO:0000313" key="4">
    <source>
        <dbReference type="Proteomes" id="UP000253065"/>
    </source>
</evidence>
<name>A0A368UTN2_MARNT</name>
<reference evidence="2 3" key="1">
    <citation type="submission" date="2018-07" db="EMBL/GenBank/DDBJ databases">
        <title>Freshwater and sediment microbial communities from various areas in North America, analyzing microbe dynamics in response to fracking.</title>
        <authorList>
            <person name="Lamendella R."/>
        </authorList>
    </citation>
    <scope>NUCLEOTIDE SEQUENCE [LARGE SCALE GENOMIC DNA]</scope>
    <source>
        <strain evidence="2 3">114E</strain>
        <strain evidence="1 4">114E_o</strain>
    </source>
</reference>
<keyword evidence="4" id="KW-1185">Reference proteome</keyword>
<evidence type="ECO:0000313" key="1">
    <source>
        <dbReference type="EMBL" id="RBP69752.1"/>
    </source>
</evidence>
<evidence type="ECO:0000313" key="3">
    <source>
        <dbReference type="Proteomes" id="UP000252795"/>
    </source>
</evidence>
<comment type="caution">
    <text evidence="2">The sequence shown here is derived from an EMBL/GenBank/DDBJ whole genome shotgun (WGS) entry which is preliminary data.</text>
</comment>
<dbReference type="EMBL" id="QPJB01000011">
    <property type="protein sequence ID" value="RCW31465.1"/>
    <property type="molecule type" value="Genomic_DNA"/>
</dbReference>
<sequence>MHSDDSVKANKSFQYVPALTGLHRTALKLRFKSAAEDWR</sequence>
<gene>
    <name evidence="2" type="ORF">DET51_1118</name>
    <name evidence="1" type="ORF">DET64_1118</name>
</gene>
<dbReference type="EMBL" id="QNSA01000011">
    <property type="protein sequence ID" value="RBP69752.1"/>
    <property type="molecule type" value="Genomic_DNA"/>
</dbReference>
<dbReference type="Proteomes" id="UP000253065">
    <property type="component" value="Unassembled WGS sequence"/>
</dbReference>
<evidence type="ECO:0000313" key="2">
    <source>
        <dbReference type="EMBL" id="RCW31465.1"/>
    </source>
</evidence>